<name>A0ABV0Q4F3_9TELE</name>
<sequence>MPFATPQSSPRSEEVPVFEAPAEDKPQVQPKPAEKKPESLPTLPSQNTTEIRKKPAGAVSLFGGIDVLSSKQTKGPLDYEDQDDIFLSKGSPPPMFSTEEKKEEKGQTKTVSLFDEDEEDESEWNDPIFMAKDQQQKKSTGVFQDEELLFSQTQQKDNDPDVDLFAAATKTEVRAYVSLSQLCRVHTRWVWSLVLSILLSFIYICCNNSKNLPTQDRAKGSALRRPQSRAARQQAAKKSTGDTNQSEGGDIFGPNPSVSSLVLPPSDKSSLTPISPTSLYSSELSASPMPLPSQPSSSLSSSRPSELSLPVSTNVVMKDSSKNSSSTKKQPEEDDLFGSDILFGPKAVSNKPSPRDAKKTSDPQASGGTRLKEDKDPSTLPSIFDDHTDDLFQNVKPRSATKKAKASPFMEDDDDDIFGLNSSATTTSKPKKEIKNDGSFLKQDILQVVLPFYLW</sequence>
<keyword evidence="3" id="KW-1185">Reference proteome</keyword>
<protein>
    <recommendedName>
        <fullName evidence="4">FAM21/CAPZIP domain-containing protein</fullName>
    </recommendedName>
</protein>
<evidence type="ECO:0000256" key="1">
    <source>
        <dbReference type="SAM" id="MobiDB-lite"/>
    </source>
</evidence>
<proteinExistence type="predicted"/>
<evidence type="ECO:0000313" key="2">
    <source>
        <dbReference type="EMBL" id="MEQ2190676.1"/>
    </source>
</evidence>
<accession>A0ABV0Q4F3</accession>
<comment type="caution">
    <text evidence="2">The sequence shown here is derived from an EMBL/GenBank/DDBJ whole genome shotgun (WGS) entry which is preliminary data.</text>
</comment>
<dbReference type="EMBL" id="JAHRIN010000154">
    <property type="protein sequence ID" value="MEQ2190676.1"/>
    <property type="molecule type" value="Genomic_DNA"/>
</dbReference>
<feature type="compositionally biased region" description="Low complexity" evidence="1">
    <location>
        <begin position="224"/>
        <end position="236"/>
    </location>
</feature>
<evidence type="ECO:0000313" key="3">
    <source>
        <dbReference type="Proteomes" id="UP001434883"/>
    </source>
</evidence>
<dbReference type="Proteomes" id="UP001434883">
    <property type="component" value="Unassembled WGS sequence"/>
</dbReference>
<feature type="region of interest" description="Disordered" evidence="1">
    <location>
        <begin position="214"/>
        <end position="434"/>
    </location>
</feature>
<gene>
    <name evidence="2" type="ORF">XENOCAPTIV_005198</name>
</gene>
<feature type="compositionally biased region" description="Polar residues" evidence="1">
    <location>
        <begin position="272"/>
        <end position="283"/>
    </location>
</feature>
<feature type="compositionally biased region" description="Polar residues" evidence="1">
    <location>
        <begin position="1"/>
        <end position="10"/>
    </location>
</feature>
<organism evidence="2 3">
    <name type="scientific">Xenoophorus captivus</name>
    <dbReference type="NCBI Taxonomy" id="1517983"/>
    <lineage>
        <taxon>Eukaryota</taxon>
        <taxon>Metazoa</taxon>
        <taxon>Chordata</taxon>
        <taxon>Craniata</taxon>
        <taxon>Vertebrata</taxon>
        <taxon>Euteleostomi</taxon>
        <taxon>Actinopterygii</taxon>
        <taxon>Neopterygii</taxon>
        <taxon>Teleostei</taxon>
        <taxon>Neoteleostei</taxon>
        <taxon>Acanthomorphata</taxon>
        <taxon>Ovalentaria</taxon>
        <taxon>Atherinomorphae</taxon>
        <taxon>Cyprinodontiformes</taxon>
        <taxon>Goodeidae</taxon>
        <taxon>Xenoophorus</taxon>
    </lineage>
</organism>
<feature type="compositionally biased region" description="Basic and acidic residues" evidence="1">
    <location>
        <begin position="22"/>
        <end position="38"/>
    </location>
</feature>
<feature type="region of interest" description="Disordered" evidence="1">
    <location>
        <begin position="1"/>
        <end position="55"/>
    </location>
</feature>
<feature type="compositionally biased region" description="Basic and acidic residues" evidence="1">
    <location>
        <begin position="98"/>
        <end position="107"/>
    </location>
</feature>
<evidence type="ECO:0008006" key="4">
    <source>
        <dbReference type="Google" id="ProtNLM"/>
    </source>
</evidence>
<feature type="region of interest" description="Disordered" evidence="1">
    <location>
        <begin position="70"/>
        <end position="117"/>
    </location>
</feature>
<reference evidence="2 3" key="1">
    <citation type="submission" date="2021-06" db="EMBL/GenBank/DDBJ databases">
        <authorList>
            <person name="Palmer J.M."/>
        </authorList>
    </citation>
    <scope>NUCLEOTIDE SEQUENCE [LARGE SCALE GENOMIC DNA]</scope>
    <source>
        <strain evidence="2 3">XC_2019</strain>
        <tissue evidence="2">Muscle</tissue>
    </source>
</reference>
<feature type="compositionally biased region" description="Low complexity" evidence="1">
    <location>
        <begin position="256"/>
        <end position="271"/>
    </location>
</feature>
<feature type="compositionally biased region" description="Low complexity" evidence="1">
    <location>
        <begin position="284"/>
        <end position="312"/>
    </location>
</feature>